<feature type="region of interest" description="Disordered" evidence="1">
    <location>
        <begin position="207"/>
        <end position="231"/>
    </location>
</feature>
<organism evidence="2 3">
    <name type="scientific">Mycena metata</name>
    <dbReference type="NCBI Taxonomy" id="1033252"/>
    <lineage>
        <taxon>Eukaryota</taxon>
        <taxon>Fungi</taxon>
        <taxon>Dikarya</taxon>
        <taxon>Basidiomycota</taxon>
        <taxon>Agaricomycotina</taxon>
        <taxon>Agaricomycetes</taxon>
        <taxon>Agaricomycetidae</taxon>
        <taxon>Agaricales</taxon>
        <taxon>Marasmiineae</taxon>
        <taxon>Mycenaceae</taxon>
        <taxon>Mycena</taxon>
    </lineage>
</organism>
<sequence>MCEVQYIPTHRPCKNSNFHLKGGTLGAAKSVIGGSNFFLGAAQGASVGAAGGVSRAAIGAANCGGAAIFPHGRGGNLSHGVSMGRQRRHQSLMWILFFFESHRGWTKQDQGVLVFELFVLGGCNLKAEYKRRCLALCSIYSGRLIYLCVSAAGISTPPIQIENKDQIILTADNLPPSGPWLQALKLTLSLRRDIIVDSDSDEFRRKRKRIPGTILDSKSDDGKPRRKRKGL</sequence>
<reference evidence="2" key="1">
    <citation type="submission" date="2023-03" db="EMBL/GenBank/DDBJ databases">
        <title>Massive genome expansion in bonnet fungi (Mycena s.s.) driven by repeated elements and novel gene families across ecological guilds.</title>
        <authorList>
            <consortium name="Lawrence Berkeley National Laboratory"/>
            <person name="Harder C.B."/>
            <person name="Miyauchi S."/>
            <person name="Viragh M."/>
            <person name="Kuo A."/>
            <person name="Thoen E."/>
            <person name="Andreopoulos B."/>
            <person name="Lu D."/>
            <person name="Skrede I."/>
            <person name="Drula E."/>
            <person name="Henrissat B."/>
            <person name="Morin E."/>
            <person name="Kohler A."/>
            <person name="Barry K."/>
            <person name="LaButti K."/>
            <person name="Morin E."/>
            <person name="Salamov A."/>
            <person name="Lipzen A."/>
            <person name="Mereny Z."/>
            <person name="Hegedus B."/>
            <person name="Baldrian P."/>
            <person name="Stursova M."/>
            <person name="Weitz H."/>
            <person name="Taylor A."/>
            <person name="Grigoriev I.V."/>
            <person name="Nagy L.G."/>
            <person name="Martin F."/>
            <person name="Kauserud H."/>
        </authorList>
    </citation>
    <scope>NUCLEOTIDE SEQUENCE</scope>
    <source>
        <strain evidence="2">CBHHK182m</strain>
    </source>
</reference>
<name>A0AAD7JXG5_9AGAR</name>
<dbReference type="Proteomes" id="UP001215598">
    <property type="component" value="Unassembled WGS sequence"/>
</dbReference>
<evidence type="ECO:0000256" key="1">
    <source>
        <dbReference type="SAM" id="MobiDB-lite"/>
    </source>
</evidence>
<accession>A0AAD7JXG5</accession>
<comment type="caution">
    <text evidence="2">The sequence shown here is derived from an EMBL/GenBank/DDBJ whole genome shotgun (WGS) entry which is preliminary data.</text>
</comment>
<proteinExistence type="predicted"/>
<evidence type="ECO:0000313" key="2">
    <source>
        <dbReference type="EMBL" id="KAJ7773788.1"/>
    </source>
</evidence>
<gene>
    <name evidence="2" type="ORF">B0H16DRAFT_1450607</name>
</gene>
<dbReference type="AlphaFoldDB" id="A0AAD7JXG5"/>
<keyword evidence="3" id="KW-1185">Reference proteome</keyword>
<dbReference type="EMBL" id="JARKIB010000012">
    <property type="protein sequence ID" value="KAJ7773788.1"/>
    <property type="molecule type" value="Genomic_DNA"/>
</dbReference>
<protein>
    <submittedName>
        <fullName evidence="2">Uncharacterized protein</fullName>
    </submittedName>
</protein>
<evidence type="ECO:0000313" key="3">
    <source>
        <dbReference type="Proteomes" id="UP001215598"/>
    </source>
</evidence>